<name>A0A2G4U6E7_YERBE</name>
<comment type="caution">
    <text evidence="1">The sequence shown here is derived from an EMBL/GenBank/DDBJ whole genome shotgun (WGS) entry which is preliminary data.</text>
</comment>
<evidence type="ECO:0000313" key="1">
    <source>
        <dbReference type="EMBL" id="PHZ28893.1"/>
    </source>
</evidence>
<gene>
    <name evidence="1" type="ORF">CS533_02560</name>
</gene>
<accession>A0A2G4U6E7</accession>
<sequence length="159" mass="18122">MKKIYYSEKVSGFIPAEWKTDGTYSTKNWPADAVLLSASEVSEYWKQHPPYNKTLGAIDGRPVWVDIPPPPPLTADELAATARQYRDSFIVATDPMMVSDYCIDDMPLKEAQRAELTATRAHYRAWPTAENWPLIELPELPQWLLVEAVNQGYRAPVWP</sequence>
<evidence type="ECO:0000313" key="2">
    <source>
        <dbReference type="Proteomes" id="UP000229378"/>
    </source>
</evidence>
<organism evidence="1 2">
    <name type="scientific">Yersinia bercovieri</name>
    <dbReference type="NCBI Taxonomy" id="634"/>
    <lineage>
        <taxon>Bacteria</taxon>
        <taxon>Pseudomonadati</taxon>
        <taxon>Pseudomonadota</taxon>
        <taxon>Gammaproteobacteria</taxon>
        <taxon>Enterobacterales</taxon>
        <taxon>Yersiniaceae</taxon>
        <taxon>Yersinia</taxon>
    </lineage>
</organism>
<protein>
    <submittedName>
        <fullName evidence="1">Phage tail protein</fullName>
    </submittedName>
</protein>
<dbReference type="RefSeq" id="WP_099460373.1">
    <property type="nucleotide sequence ID" value="NZ_PEHN01000002.1"/>
</dbReference>
<dbReference type="EMBL" id="PEHN01000002">
    <property type="protein sequence ID" value="PHZ28893.1"/>
    <property type="molecule type" value="Genomic_DNA"/>
</dbReference>
<dbReference type="Proteomes" id="UP000229378">
    <property type="component" value="Unassembled WGS sequence"/>
</dbReference>
<proteinExistence type="predicted"/>
<reference evidence="1 2" key="1">
    <citation type="submission" date="2017-10" db="EMBL/GenBank/DDBJ databases">
        <authorList>
            <person name="Banno H."/>
            <person name="Chua N.-H."/>
        </authorList>
    </citation>
    <scope>NUCLEOTIDE SEQUENCE [LARGE SCALE GENOMIC DNA]</scope>
    <source>
        <strain evidence="1 2">SCPM-O-B-7607</strain>
    </source>
</reference>
<dbReference type="AlphaFoldDB" id="A0A2G4U6E7"/>